<proteinExistence type="predicted"/>
<gene>
    <name evidence="3" type="ORF">J2S73_002584</name>
</gene>
<protein>
    <submittedName>
        <fullName evidence="3">RimJ/RimL family protein N-acetyltransferase</fullName>
    </submittedName>
</protein>
<dbReference type="PANTHER" id="PTHR43441:SF2">
    <property type="entry name" value="FAMILY ACETYLTRANSFERASE, PUTATIVE (AFU_ORTHOLOGUE AFUA_7G00850)-RELATED"/>
    <property type="match status" value="1"/>
</dbReference>
<evidence type="ECO:0000259" key="2">
    <source>
        <dbReference type="PROSITE" id="PS51186"/>
    </source>
</evidence>
<dbReference type="SUPFAM" id="SSF55729">
    <property type="entry name" value="Acyl-CoA N-acyltransferases (Nat)"/>
    <property type="match status" value="1"/>
</dbReference>
<dbReference type="PANTHER" id="PTHR43441">
    <property type="entry name" value="RIBOSOMAL-PROTEIN-SERINE ACETYLTRANSFERASE"/>
    <property type="match status" value="1"/>
</dbReference>
<dbReference type="RefSeq" id="WP_306885954.1">
    <property type="nucleotide sequence ID" value="NZ_JAUSUL010000002.1"/>
</dbReference>
<name>A0AAE3VPX7_9HYPH</name>
<evidence type="ECO:0000313" key="4">
    <source>
        <dbReference type="Proteomes" id="UP001229244"/>
    </source>
</evidence>
<dbReference type="PROSITE" id="PS51186">
    <property type="entry name" value="GNAT"/>
    <property type="match status" value="1"/>
</dbReference>
<dbReference type="InterPro" id="IPR051908">
    <property type="entry name" value="Ribosomal_N-acetyltransferase"/>
</dbReference>
<comment type="caution">
    <text evidence="3">The sequence shown here is derived from an EMBL/GenBank/DDBJ whole genome shotgun (WGS) entry which is preliminary data.</text>
</comment>
<evidence type="ECO:0000256" key="1">
    <source>
        <dbReference type="SAM" id="MobiDB-lite"/>
    </source>
</evidence>
<dbReference type="InterPro" id="IPR016181">
    <property type="entry name" value="Acyl_CoA_acyltransferase"/>
</dbReference>
<organism evidence="3 4">
    <name type="scientific">Amorphus orientalis</name>
    <dbReference type="NCBI Taxonomy" id="649198"/>
    <lineage>
        <taxon>Bacteria</taxon>
        <taxon>Pseudomonadati</taxon>
        <taxon>Pseudomonadota</taxon>
        <taxon>Alphaproteobacteria</taxon>
        <taxon>Hyphomicrobiales</taxon>
        <taxon>Amorphaceae</taxon>
        <taxon>Amorphus</taxon>
    </lineage>
</organism>
<dbReference type="Gene3D" id="3.40.630.30">
    <property type="match status" value="1"/>
</dbReference>
<dbReference type="AlphaFoldDB" id="A0AAE3VPX7"/>
<evidence type="ECO:0000313" key="3">
    <source>
        <dbReference type="EMBL" id="MDQ0316127.1"/>
    </source>
</evidence>
<reference evidence="3" key="1">
    <citation type="submission" date="2023-07" db="EMBL/GenBank/DDBJ databases">
        <title>Genomic Encyclopedia of Type Strains, Phase IV (KMG-IV): sequencing the most valuable type-strain genomes for metagenomic binning, comparative biology and taxonomic classification.</title>
        <authorList>
            <person name="Goeker M."/>
        </authorList>
    </citation>
    <scope>NUCLEOTIDE SEQUENCE</scope>
    <source>
        <strain evidence="3">DSM 21202</strain>
    </source>
</reference>
<dbReference type="Pfam" id="PF13302">
    <property type="entry name" value="Acetyltransf_3"/>
    <property type="match status" value="1"/>
</dbReference>
<dbReference type="GO" id="GO:1990189">
    <property type="term" value="F:protein N-terminal-serine acetyltransferase activity"/>
    <property type="evidence" value="ECO:0007669"/>
    <property type="project" value="TreeGrafter"/>
</dbReference>
<sequence length="235" mass="26178">MIDSAADLPIGAEVPGWTERPRPPRTPLDGRTCRLEPLDPVRHAADLYAAFCEDADGVLWTYLPYGPFASEEAYVDWAKTAALAESDVYFAIIDRESGRAVGVSGYLRVDPANGSIEVGNIAYAPALQRSVAGTEAQYLLMRRAFDELGYRRYEWKCNALNAPSKRAAERYGFSYEGTFRQASVAKGRNRDTAWFSILDSEWPAVRAGFEAWLDPVNFKEGIQIGRLSQLIEANR</sequence>
<dbReference type="InterPro" id="IPR000182">
    <property type="entry name" value="GNAT_dom"/>
</dbReference>
<feature type="region of interest" description="Disordered" evidence="1">
    <location>
        <begin position="1"/>
        <end position="29"/>
    </location>
</feature>
<dbReference type="GO" id="GO:0008999">
    <property type="term" value="F:protein-N-terminal-alanine acetyltransferase activity"/>
    <property type="evidence" value="ECO:0007669"/>
    <property type="project" value="TreeGrafter"/>
</dbReference>
<dbReference type="EMBL" id="JAUSUL010000002">
    <property type="protein sequence ID" value="MDQ0316127.1"/>
    <property type="molecule type" value="Genomic_DNA"/>
</dbReference>
<dbReference type="FunFam" id="3.40.630.30:FF:000047">
    <property type="entry name" value="Acetyltransferase, GNAT family"/>
    <property type="match status" value="1"/>
</dbReference>
<dbReference type="Proteomes" id="UP001229244">
    <property type="component" value="Unassembled WGS sequence"/>
</dbReference>
<accession>A0AAE3VPX7</accession>
<feature type="domain" description="N-acetyltransferase" evidence="2">
    <location>
        <begin position="45"/>
        <end position="191"/>
    </location>
</feature>
<keyword evidence="4" id="KW-1185">Reference proteome</keyword>